<sequence>MHVVMQPVETGAMCKRLHEVTTAQLVLLVYKITIVFNKDNAAKIKSYNLSRTIYTSCIKQFWTSAKVKTINEDVRLQALVDGKKVIVNEASIRRDLRLDDAEGTACLPNDAIFKGLARMSAKTTSWNEFSSTMASARKHKPRRKQREAIEDPHIEPQAEEKVPPPFHDPLSSGEDRLQLNELMDICTKLSDSVLSLEQTKTNQAAEIKNLKKRVKKLKGKKKKRTHGLKRLYKVGLSTIVESSEDEEGLGAHKYASKQGRIAEIDANEDLFLIDETAKDQGRIKDQDFLGYMILMVMRCLWMLQLAKWVTIQEPSKFRTTSSPQPSQPPQAKDKGKRIMVEPEKHLKKKDQIELDEEVARKLKAEMDEEERIAREKNKANRAIIKEWNDVHAIIDADRQLAEQIQAQEREQLSIKERSKLSDELIESRRKYFAAKRAEKIRNNPPTKAQQKSLICTYMTTMKGFKQKDFKGKSFDDIKKIFDNVYKKVNTFVDMNTEKKLDEHEQAKVADDNTTELKRCLEIVPEDDDDVAFEATPLSSKSPTIVDYKIYKEWKKSYFKIIRSDGNSQNYLTFGTMLKNFNREDLKVLRSIVKERFKKTKPVDDMNNMLFQTLKTMFEHHVKDIIWIYQQGAVIVYNWKLYDSCGVYCVTTKNMVYYLLVEKMYLFTNNVLHQLWKDVRLQVDYEVEMAYDLLRLIRRQINEEYKPE</sequence>
<evidence type="ECO:0000313" key="3">
    <source>
        <dbReference type="EMBL" id="GEU86396.1"/>
    </source>
</evidence>
<feature type="region of interest" description="Disordered" evidence="2">
    <location>
        <begin position="316"/>
        <end position="337"/>
    </location>
</feature>
<reference evidence="3" key="1">
    <citation type="journal article" date="2019" name="Sci. Rep.">
        <title>Draft genome of Tanacetum cinerariifolium, the natural source of mosquito coil.</title>
        <authorList>
            <person name="Yamashiro T."/>
            <person name="Shiraishi A."/>
            <person name="Satake H."/>
            <person name="Nakayama K."/>
        </authorList>
    </citation>
    <scope>NUCLEOTIDE SEQUENCE</scope>
</reference>
<evidence type="ECO:0000256" key="2">
    <source>
        <dbReference type="SAM" id="MobiDB-lite"/>
    </source>
</evidence>
<name>A0A6L2NJI6_TANCI</name>
<gene>
    <name evidence="3" type="ORF">Tci_058374</name>
</gene>
<accession>A0A6L2NJI6</accession>
<dbReference type="InterPro" id="IPR038077">
    <property type="entry name" value="Troponin_sf"/>
</dbReference>
<feature type="coiled-coil region" evidence="1">
    <location>
        <begin position="352"/>
        <end position="382"/>
    </location>
</feature>
<feature type="compositionally biased region" description="Basic residues" evidence="2">
    <location>
        <begin position="136"/>
        <end position="145"/>
    </location>
</feature>
<feature type="compositionally biased region" description="Basic and acidic residues" evidence="2">
    <location>
        <begin position="146"/>
        <end position="162"/>
    </location>
</feature>
<feature type="coiled-coil region" evidence="1">
    <location>
        <begin position="193"/>
        <end position="220"/>
    </location>
</feature>
<comment type="caution">
    <text evidence="3">The sequence shown here is derived from an EMBL/GenBank/DDBJ whole genome shotgun (WGS) entry which is preliminary data.</text>
</comment>
<protein>
    <submittedName>
        <fullName evidence="3">Uncharacterized protein</fullName>
    </submittedName>
</protein>
<dbReference type="SUPFAM" id="SSF90250">
    <property type="entry name" value="Troponin coil-coiled subunits"/>
    <property type="match status" value="1"/>
</dbReference>
<dbReference type="AlphaFoldDB" id="A0A6L2NJI6"/>
<proteinExistence type="predicted"/>
<dbReference type="EMBL" id="BKCJ010009314">
    <property type="protein sequence ID" value="GEU86396.1"/>
    <property type="molecule type" value="Genomic_DNA"/>
</dbReference>
<evidence type="ECO:0000256" key="1">
    <source>
        <dbReference type="SAM" id="Coils"/>
    </source>
</evidence>
<feature type="region of interest" description="Disordered" evidence="2">
    <location>
        <begin position="132"/>
        <end position="166"/>
    </location>
</feature>
<keyword evidence="1" id="KW-0175">Coiled coil</keyword>
<organism evidence="3">
    <name type="scientific">Tanacetum cinerariifolium</name>
    <name type="common">Dalmatian daisy</name>
    <name type="synonym">Chrysanthemum cinerariifolium</name>
    <dbReference type="NCBI Taxonomy" id="118510"/>
    <lineage>
        <taxon>Eukaryota</taxon>
        <taxon>Viridiplantae</taxon>
        <taxon>Streptophyta</taxon>
        <taxon>Embryophyta</taxon>
        <taxon>Tracheophyta</taxon>
        <taxon>Spermatophyta</taxon>
        <taxon>Magnoliopsida</taxon>
        <taxon>eudicotyledons</taxon>
        <taxon>Gunneridae</taxon>
        <taxon>Pentapetalae</taxon>
        <taxon>asterids</taxon>
        <taxon>campanulids</taxon>
        <taxon>Asterales</taxon>
        <taxon>Asteraceae</taxon>
        <taxon>Asteroideae</taxon>
        <taxon>Anthemideae</taxon>
        <taxon>Anthemidinae</taxon>
        <taxon>Tanacetum</taxon>
    </lineage>
</organism>